<feature type="compositionally biased region" description="Pro residues" evidence="1">
    <location>
        <begin position="299"/>
        <end position="309"/>
    </location>
</feature>
<dbReference type="GO" id="GO:0008237">
    <property type="term" value="F:metallopeptidase activity"/>
    <property type="evidence" value="ECO:0007669"/>
    <property type="project" value="InterPro"/>
</dbReference>
<accession>C4JZN7</accession>
<dbReference type="STRING" id="336963.C4JZN7"/>
<reference evidence="4" key="1">
    <citation type="journal article" date="2009" name="Genome Res.">
        <title>Comparative genomic analyses of the human fungal pathogens Coccidioides and their relatives.</title>
        <authorList>
            <person name="Sharpton T.J."/>
            <person name="Stajich J.E."/>
            <person name="Rounsley S.D."/>
            <person name="Gardner M.J."/>
            <person name="Wortman J.R."/>
            <person name="Jordar V.S."/>
            <person name="Maiti R."/>
            <person name="Kodira C.D."/>
            <person name="Neafsey D.E."/>
            <person name="Zeng Q."/>
            <person name="Hung C.-Y."/>
            <person name="McMahan C."/>
            <person name="Muszewska A."/>
            <person name="Grynberg M."/>
            <person name="Mandel M.A."/>
            <person name="Kellner E.M."/>
            <person name="Barker B.M."/>
            <person name="Galgiani J.N."/>
            <person name="Orbach M.J."/>
            <person name="Kirkland T.N."/>
            <person name="Cole G.T."/>
            <person name="Henn M.R."/>
            <person name="Birren B.W."/>
            <person name="Taylor J.W."/>
        </authorList>
    </citation>
    <scope>NUCLEOTIDE SEQUENCE [LARGE SCALE GENOMIC DNA]</scope>
    <source>
        <strain evidence="4">UAMH 1704</strain>
    </source>
</reference>
<feature type="compositionally biased region" description="Acidic residues" evidence="1">
    <location>
        <begin position="195"/>
        <end position="204"/>
    </location>
</feature>
<protein>
    <recommendedName>
        <fullName evidence="2">MPN domain-containing protein</fullName>
    </recommendedName>
</protein>
<dbReference type="MEROPS" id="M67.A14"/>
<evidence type="ECO:0000313" key="3">
    <source>
        <dbReference type="EMBL" id="EEP82773.1"/>
    </source>
</evidence>
<dbReference type="eggNOG" id="KOG2880">
    <property type="taxonomic scope" value="Eukaryota"/>
</dbReference>
<evidence type="ECO:0000259" key="2">
    <source>
        <dbReference type="PROSITE" id="PS50249"/>
    </source>
</evidence>
<dbReference type="InParanoid" id="C4JZN7"/>
<dbReference type="OrthoDB" id="3640at2759"/>
<dbReference type="Gene3D" id="1.20.58.80">
    <property type="entry name" value="Phosphotransferase system, lactose/cellobiose-type IIA subunit"/>
    <property type="match status" value="1"/>
</dbReference>
<dbReference type="GO" id="GO:0016020">
    <property type="term" value="C:membrane"/>
    <property type="evidence" value="ECO:0007669"/>
    <property type="project" value="TreeGrafter"/>
</dbReference>
<dbReference type="KEGG" id="ure:UREG_07638"/>
<dbReference type="InterPro" id="IPR037518">
    <property type="entry name" value="MPN"/>
</dbReference>
<dbReference type="VEuPathDB" id="FungiDB:UREG_07638"/>
<dbReference type="SUPFAM" id="SSF102712">
    <property type="entry name" value="JAB1/MPN domain"/>
    <property type="match status" value="1"/>
</dbReference>
<name>C4JZN7_UNCRE</name>
<dbReference type="GeneID" id="8440585"/>
<dbReference type="Pfam" id="PF01398">
    <property type="entry name" value="JAB"/>
    <property type="match status" value="1"/>
</dbReference>
<dbReference type="GO" id="GO:0005768">
    <property type="term" value="C:endosome"/>
    <property type="evidence" value="ECO:0007669"/>
    <property type="project" value="TreeGrafter"/>
</dbReference>
<dbReference type="PROSITE" id="PS50249">
    <property type="entry name" value="MPN"/>
    <property type="match status" value="1"/>
</dbReference>
<keyword evidence="4" id="KW-1185">Reference proteome</keyword>
<gene>
    <name evidence="3" type="ORF">UREG_07638</name>
</gene>
<feature type="compositionally biased region" description="Polar residues" evidence="1">
    <location>
        <begin position="314"/>
        <end position="342"/>
    </location>
</feature>
<feature type="domain" description="MPN" evidence="2">
    <location>
        <begin position="360"/>
        <end position="492"/>
    </location>
</feature>
<organism evidence="3 4">
    <name type="scientific">Uncinocarpus reesii (strain UAMH 1704)</name>
    <dbReference type="NCBI Taxonomy" id="336963"/>
    <lineage>
        <taxon>Eukaryota</taxon>
        <taxon>Fungi</taxon>
        <taxon>Dikarya</taxon>
        <taxon>Ascomycota</taxon>
        <taxon>Pezizomycotina</taxon>
        <taxon>Eurotiomycetes</taxon>
        <taxon>Eurotiomycetidae</taxon>
        <taxon>Onygenales</taxon>
        <taxon>Onygenaceae</taxon>
        <taxon>Uncinocarpus</taxon>
    </lineage>
</organism>
<dbReference type="GO" id="GO:0070536">
    <property type="term" value="P:protein K63-linked deubiquitination"/>
    <property type="evidence" value="ECO:0007669"/>
    <property type="project" value="TreeGrafter"/>
</dbReference>
<evidence type="ECO:0000256" key="1">
    <source>
        <dbReference type="SAM" id="MobiDB-lite"/>
    </source>
</evidence>
<dbReference type="OMA" id="SWGVFRL"/>
<feature type="region of interest" description="Disordered" evidence="1">
    <location>
        <begin position="110"/>
        <end position="130"/>
    </location>
</feature>
<dbReference type="HOGENOM" id="CLU_023304_4_0_1"/>
<feature type="compositionally biased region" description="Basic and acidic residues" evidence="1">
    <location>
        <begin position="205"/>
        <end position="218"/>
    </location>
</feature>
<dbReference type="EMBL" id="CH476619">
    <property type="protein sequence ID" value="EEP82773.1"/>
    <property type="molecule type" value="Genomic_DNA"/>
</dbReference>
<feature type="compositionally biased region" description="Pro residues" evidence="1">
    <location>
        <begin position="280"/>
        <end position="289"/>
    </location>
</feature>
<feature type="compositionally biased region" description="Polar residues" evidence="1">
    <location>
        <begin position="116"/>
        <end position="128"/>
    </location>
</feature>
<dbReference type="RefSeq" id="XP_002582865.1">
    <property type="nucleotide sequence ID" value="XM_002582819.1"/>
</dbReference>
<dbReference type="PANTHER" id="PTHR12947:SF13">
    <property type="entry name" value="FI19924P1"/>
    <property type="match status" value="1"/>
</dbReference>
<dbReference type="InterPro" id="IPR000555">
    <property type="entry name" value="JAMM/MPN+_dom"/>
</dbReference>
<dbReference type="PANTHER" id="PTHR12947">
    <property type="entry name" value="AMSH-LIKE PROTEASE"/>
    <property type="match status" value="1"/>
</dbReference>
<evidence type="ECO:0000313" key="4">
    <source>
        <dbReference type="Proteomes" id="UP000002058"/>
    </source>
</evidence>
<dbReference type="AlphaFoldDB" id="C4JZN7"/>
<dbReference type="Proteomes" id="UP000002058">
    <property type="component" value="Unassembled WGS sequence"/>
</dbReference>
<dbReference type="Gene3D" id="3.40.140.10">
    <property type="entry name" value="Cytidine Deaminase, domain 2"/>
    <property type="match status" value="1"/>
</dbReference>
<sequence>MIPPLNVAEIARQAAEYDFDPAVKLHYWLRTATSLAAVYEREGNDQQAYLLLFRHAQLVLVNVIRHPQAIDPAYRRGVAEARREVQHSLERLEILKPRINQRYEQYIQGLRDNESRQTPASQLRNEVATSRRPEALDPAIAGRALPLAAAENKDLAVKLAQTELRRRAAAKLGRYLNEGYHSRQQHKTAPYGQDQGDDGTDGDDLAGRLREVRARVEQDQSYNRRALPFQATRDQAPSRRPDLNHSTTTYRYPAVPGQSSFSITETIPPVPSKELVQPLPLQPPTPPAKLPELPSDTIPIPPAAGPPIPGKIAHTTTDTLSPEPTRQSNNISPSSSDLQPSTFTFKPSSYLENGTPLRTIFISPDLRKGFLEIARPNTLRNLETCGILCGSLISNAFFISKLLIPDQESTPDTCEMINEAAVFEYCDAEDLMVLGWIHTHPTQTCFMSSRDLHTQSGYQVMLAESIAIVRCWRVRRVDCFTRMGRRISTRMR</sequence>
<dbReference type="GO" id="GO:0061578">
    <property type="term" value="F:K63-linked deubiquitinase activity"/>
    <property type="evidence" value="ECO:0007669"/>
    <property type="project" value="TreeGrafter"/>
</dbReference>
<dbReference type="SMART" id="SM00232">
    <property type="entry name" value="JAB_MPN"/>
    <property type="match status" value="1"/>
</dbReference>
<feature type="region of interest" description="Disordered" evidence="1">
    <location>
        <begin position="177"/>
        <end position="342"/>
    </location>
</feature>
<proteinExistence type="predicted"/>